<evidence type="ECO:0000256" key="9">
    <source>
        <dbReference type="ARBA" id="ARBA00023679"/>
    </source>
</evidence>
<evidence type="ECO:0000256" key="2">
    <source>
        <dbReference type="ARBA" id="ARBA00001947"/>
    </source>
</evidence>
<evidence type="ECO:0000256" key="3">
    <source>
        <dbReference type="ARBA" id="ARBA00009595"/>
    </source>
</evidence>
<evidence type="ECO:0000256" key="7">
    <source>
        <dbReference type="ARBA" id="ARBA00022842"/>
    </source>
</evidence>
<organism evidence="11 12">
    <name type="scientific">Escovopsis weberi</name>
    <dbReference type="NCBI Taxonomy" id="150374"/>
    <lineage>
        <taxon>Eukaryota</taxon>
        <taxon>Fungi</taxon>
        <taxon>Dikarya</taxon>
        <taxon>Ascomycota</taxon>
        <taxon>Pezizomycotina</taxon>
        <taxon>Sordariomycetes</taxon>
        <taxon>Hypocreomycetidae</taxon>
        <taxon>Hypocreales</taxon>
        <taxon>Hypocreaceae</taxon>
        <taxon>Escovopsis</taxon>
    </lineage>
</organism>
<comment type="caution">
    <text evidence="11">The sequence shown here is derived from an EMBL/GenBank/DDBJ whole genome shotgun (WGS) entry which is preliminary data.</text>
</comment>
<comment type="catalytic activity">
    <reaction evidence="9">
        <text>a 5'-end NAD(+)-phospho-ribonucleoside in mRNA + H2O = a 5'-end phospho-adenosine-phospho-ribonucleoside in mRNA + beta-nicotinamide D-ribonucleotide + 2 H(+)</text>
        <dbReference type="Rhea" id="RHEA:60876"/>
        <dbReference type="Rhea" id="RHEA-COMP:15698"/>
        <dbReference type="Rhea" id="RHEA-COMP:15719"/>
        <dbReference type="ChEBI" id="CHEBI:14649"/>
        <dbReference type="ChEBI" id="CHEBI:15377"/>
        <dbReference type="ChEBI" id="CHEBI:15378"/>
        <dbReference type="ChEBI" id="CHEBI:144029"/>
        <dbReference type="ChEBI" id="CHEBI:144051"/>
    </reaction>
    <physiologicalReaction direction="left-to-right" evidence="9">
        <dbReference type="Rhea" id="RHEA:60877"/>
    </physiologicalReaction>
</comment>
<comment type="cofactor">
    <cofactor evidence="2">
        <name>Zn(2+)</name>
        <dbReference type="ChEBI" id="CHEBI:29105"/>
    </cofactor>
</comment>
<reference evidence="11 12" key="1">
    <citation type="submission" date="2015-07" db="EMBL/GenBank/DDBJ databases">
        <title>The genome of the fungus Escovopsis weberi, a specialized disease agent of ant agriculture.</title>
        <authorList>
            <person name="de Man T.J."/>
            <person name="Stajich J.E."/>
            <person name="Kubicek C.P."/>
            <person name="Chenthamara K."/>
            <person name="Atanasova L."/>
            <person name="Druzhinina I.S."/>
            <person name="Birnbaum S."/>
            <person name="Barribeau S.M."/>
            <person name="Teiling C."/>
            <person name="Suen G."/>
            <person name="Currie C."/>
            <person name="Gerardo N.M."/>
        </authorList>
    </citation>
    <scope>NUCLEOTIDE SEQUENCE [LARGE SCALE GENOMIC DNA]</scope>
</reference>
<dbReference type="FunFam" id="3.90.79.10:FF:000042">
    <property type="entry name" value="Probable NADH pyrophosphatase"/>
    <property type="match status" value="1"/>
</dbReference>
<feature type="domain" description="Nudix hydrolase" evidence="10">
    <location>
        <begin position="255"/>
        <end position="382"/>
    </location>
</feature>
<dbReference type="PROSITE" id="PS51462">
    <property type="entry name" value="NUDIX"/>
    <property type="match status" value="1"/>
</dbReference>
<dbReference type="InterPro" id="IPR050241">
    <property type="entry name" value="NAD-cap_RNA_hydrolase_NudC"/>
</dbReference>
<dbReference type="GO" id="GO:0019677">
    <property type="term" value="P:NAD+ catabolic process"/>
    <property type="evidence" value="ECO:0007669"/>
    <property type="project" value="TreeGrafter"/>
</dbReference>
<dbReference type="InterPro" id="IPR015797">
    <property type="entry name" value="NUDIX_hydrolase-like_dom_sf"/>
</dbReference>
<dbReference type="Pfam" id="PF00293">
    <property type="entry name" value="NUDIX"/>
    <property type="match status" value="1"/>
</dbReference>
<dbReference type="CDD" id="cd03429">
    <property type="entry name" value="NUDIX_NADH_pyrophosphatase_Nudt13"/>
    <property type="match status" value="1"/>
</dbReference>
<evidence type="ECO:0000256" key="5">
    <source>
        <dbReference type="ARBA" id="ARBA00022723"/>
    </source>
</evidence>
<evidence type="ECO:0000256" key="8">
    <source>
        <dbReference type="ARBA" id="ARBA00023027"/>
    </source>
</evidence>
<proteinExistence type="inferred from homology"/>
<keyword evidence="5" id="KW-0479">Metal-binding</keyword>
<keyword evidence="7" id="KW-0460">Magnesium</keyword>
<dbReference type="InterPro" id="IPR015376">
    <property type="entry name" value="Znr_NADH_PPase"/>
</dbReference>
<evidence type="ECO:0000313" key="11">
    <source>
        <dbReference type="EMBL" id="KOS18984.1"/>
    </source>
</evidence>
<dbReference type="GO" id="GO:0035529">
    <property type="term" value="F:NADH pyrophosphatase activity"/>
    <property type="evidence" value="ECO:0007669"/>
    <property type="project" value="TreeGrafter"/>
</dbReference>
<name>A0A0M8N229_ESCWE</name>
<dbReference type="SUPFAM" id="SSF55811">
    <property type="entry name" value="Nudix"/>
    <property type="match status" value="1"/>
</dbReference>
<evidence type="ECO:0000313" key="12">
    <source>
        <dbReference type="Proteomes" id="UP000053831"/>
    </source>
</evidence>
<dbReference type="PROSITE" id="PS00893">
    <property type="entry name" value="NUDIX_BOX"/>
    <property type="match status" value="1"/>
</dbReference>
<dbReference type="InterPro" id="IPR020084">
    <property type="entry name" value="NUDIX_hydrolase_CS"/>
</dbReference>
<comment type="similarity">
    <text evidence="3">Belongs to the Nudix hydrolase family. NudC subfamily.</text>
</comment>
<dbReference type="Gene3D" id="3.90.79.10">
    <property type="entry name" value="Nucleoside Triphosphate Pyrophosphohydrolase"/>
    <property type="match status" value="1"/>
</dbReference>
<dbReference type="Pfam" id="PF09296">
    <property type="entry name" value="NUDIX-like"/>
    <property type="match status" value="1"/>
</dbReference>
<dbReference type="OrthoDB" id="10249612at2759"/>
<keyword evidence="6" id="KW-0378">Hydrolase</keyword>
<dbReference type="AlphaFoldDB" id="A0A0M8N229"/>
<dbReference type="InterPro" id="IPR000086">
    <property type="entry name" value="NUDIX_hydrolase_dom"/>
</dbReference>
<evidence type="ECO:0000256" key="1">
    <source>
        <dbReference type="ARBA" id="ARBA00001946"/>
    </source>
</evidence>
<evidence type="ECO:0000259" key="10">
    <source>
        <dbReference type="PROSITE" id="PS51462"/>
    </source>
</evidence>
<dbReference type="InterPro" id="IPR015375">
    <property type="entry name" value="NADH_PPase-like_N"/>
</dbReference>
<dbReference type="GO" id="GO:0005777">
    <property type="term" value="C:peroxisome"/>
    <property type="evidence" value="ECO:0007669"/>
    <property type="project" value="TreeGrafter"/>
</dbReference>
<comment type="cofactor">
    <cofactor evidence="1">
        <name>Mg(2+)</name>
        <dbReference type="ChEBI" id="CHEBI:18420"/>
    </cofactor>
</comment>
<sequence>MLLPPNLPEDPILAADDSMLTRRLGREVINYFSGSHLNRYSFLRSDPLFLRTAIGTPATRFIVLKSLNPLIADAQNLAFFGFDDVKGLTGPDPFGDEYDVKLYDSTRRRGPLVVFLGLVLQPAAEELAVDIATEKHGVVRGQPYFAVDATPSPDSHGERAEEFLKSAEAKGPLVQSNARSMTLNPKDDPAAMYAQARSLMDWNARNAFCAACGRPTIPSEAGYKRLCPPVDCASAPPAPLPDCPTRHGISNISFPRTDPTMIAAVVSADGARLLLGRQARWPPRWYSALAGFLEPGESIEDAVRREVWEESGVRVGRVAIHSSQPWPFPASLMIGAIAQALPGGEDIELNDKELEDAKWFTIAEVREALDRGGLALDEAEKGAGGVAGHLRLPPPQAIANRLVRAVVDGFLSAAPKI</sequence>
<protein>
    <recommendedName>
        <fullName evidence="4">NAD(+) diphosphatase</fullName>
        <ecNumber evidence="4">3.6.1.22</ecNumber>
    </recommendedName>
</protein>
<keyword evidence="8" id="KW-0520">NAD</keyword>
<dbReference type="Proteomes" id="UP000053831">
    <property type="component" value="Unassembled WGS sequence"/>
</dbReference>
<dbReference type="STRING" id="150374.A0A0M8N229"/>
<dbReference type="Pfam" id="PF09297">
    <property type="entry name" value="Zn_ribbon_NUD"/>
    <property type="match status" value="1"/>
</dbReference>
<keyword evidence="12" id="KW-1185">Reference proteome</keyword>
<dbReference type="PANTHER" id="PTHR42904:SF6">
    <property type="entry name" value="NAD-CAPPED RNA HYDROLASE NUDT12"/>
    <property type="match status" value="1"/>
</dbReference>
<dbReference type="GO" id="GO:0005829">
    <property type="term" value="C:cytosol"/>
    <property type="evidence" value="ECO:0007669"/>
    <property type="project" value="TreeGrafter"/>
</dbReference>
<dbReference type="InterPro" id="IPR049734">
    <property type="entry name" value="NudC-like_C"/>
</dbReference>
<gene>
    <name evidence="11" type="ORF">ESCO_001158</name>
</gene>
<evidence type="ECO:0000256" key="6">
    <source>
        <dbReference type="ARBA" id="ARBA00022801"/>
    </source>
</evidence>
<accession>A0A0M8N229</accession>
<evidence type="ECO:0000256" key="4">
    <source>
        <dbReference type="ARBA" id="ARBA00012381"/>
    </source>
</evidence>
<dbReference type="EMBL" id="LGSR01000020">
    <property type="protein sequence ID" value="KOS18984.1"/>
    <property type="molecule type" value="Genomic_DNA"/>
</dbReference>
<dbReference type="Gene3D" id="3.90.79.20">
    <property type="match status" value="1"/>
</dbReference>
<dbReference type="PANTHER" id="PTHR42904">
    <property type="entry name" value="NUDIX HYDROLASE, NUDC SUBFAMILY"/>
    <property type="match status" value="1"/>
</dbReference>
<dbReference type="EC" id="3.6.1.22" evidence="4"/>
<dbReference type="GO" id="GO:0046872">
    <property type="term" value="F:metal ion binding"/>
    <property type="evidence" value="ECO:0007669"/>
    <property type="project" value="UniProtKB-KW"/>
</dbReference>
<dbReference type="GO" id="GO:0006742">
    <property type="term" value="P:NADP+ catabolic process"/>
    <property type="evidence" value="ECO:0007669"/>
    <property type="project" value="TreeGrafter"/>
</dbReference>